<dbReference type="AlphaFoldDB" id="A0A7R9FWP8"/>
<protein>
    <submittedName>
        <fullName evidence="1">Uncharacterized protein</fullName>
    </submittedName>
</protein>
<reference evidence="1" key="1">
    <citation type="submission" date="2020-11" db="EMBL/GenBank/DDBJ databases">
        <authorList>
            <person name="Tran Van P."/>
        </authorList>
    </citation>
    <scope>NUCLEOTIDE SEQUENCE</scope>
</reference>
<sequence>MKVKQSKDALTLLRNKHLTGCSRGKEEEPVYLGQVQGCASEQKKTRWLGGVQPTEIRTSISPSSAVELNTTSALANYATEAGLSSWPVTAAPLLLAGLRNTPLYSFPETPEPRLLARLLERTNTIHSGSWSQMMCQACTKNRQIYPEQWSRGKTYQSRLV</sequence>
<accession>A0A7R9FWP8</accession>
<proteinExistence type="predicted"/>
<evidence type="ECO:0000313" key="1">
    <source>
        <dbReference type="EMBL" id="CAD7257998.1"/>
    </source>
</evidence>
<name>A0A7R9FWP8_TIMSH</name>
<dbReference type="EMBL" id="OC000664">
    <property type="protein sequence ID" value="CAD7257998.1"/>
    <property type="molecule type" value="Genomic_DNA"/>
</dbReference>
<organism evidence="1">
    <name type="scientific">Timema shepardi</name>
    <name type="common">Walking stick</name>
    <dbReference type="NCBI Taxonomy" id="629360"/>
    <lineage>
        <taxon>Eukaryota</taxon>
        <taxon>Metazoa</taxon>
        <taxon>Ecdysozoa</taxon>
        <taxon>Arthropoda</taxon>
        <taxon>Hexapoda</taxon>
        <taxon>Insecta</taxon>
        <taxon>Pterygota</taxon>
        <taxon>Neoptera</taxon>
        <taxon>Polyneoptera</taxon>
        <taxon>Phasmatodea</taxon>
        <taxon>Timematodea</taxon>
        <taxon>Timematoidea</taxon>
        <taxon>Timematidae</taxon>
        <taxon>Timema</taxon>
    </lineage>
</organism>
<gene>
    <name evidence="1" type="ORF">TSIB3V08_LOCUS2243</name>
</gene>